<evidence type="ECO:0000313" key="20">
    <source>
        <dbReference type="EMBL" id="SEG69479.1"/>
    </source>
</evidence>
<feature type="binding site" evidence="18">
    <location>
        <position position="57"/>
    </location>
    <ligand>
        <name>Mg(2+)</name>
        <dbReference type="ChEBI" id="CHEBI:18420"/>
    </ligand>
</feature>
<protein>
    <recommendedName>
        <fullName evidence="13">8-oxo-dGTP diphosphatase</fullName>
        <ecNumber evidence="12">3.6.1.55</ecNumber>
    </recommendedName>
    <alternativeName>
        <fullName evidence="16">7,8-dihydro-8-oxoguanine-triphosphatase</fullName>
    </alternativeName>
    <alternativeName>
        <fullName evidence="15">Mutator protein MutT</fullName>
    </alternativeName>
    <alternativeName>
        <fullName evidence="14">dGTP pyrophosphohydrolase</fullName>
    </alternativeName>
</protein>
<dbReference type="GO" id="GO:0006260">
    <property type="term" value="P:DNA replication"/>
    <property type="evidence" value="ECO:0007669"/>
    <property type="project" value="UniProtKB-KW"/>
</dbReference>
<dbReference type="GO" id="GO:0006281">
    <property type="term" value="P:DNA repair"/>
    <property type="evidence" value="ECO:0007669"/>
    <property type="project" value="UniProtKB-KW"/>
</dbReference>
<dbReference type="SUPFAM" id="SSF55811">
    <property type="entry name" value="Nudix"/>
    <property type="match status" value="1"/>
</dbReference>
<dbReference type="NCBIfam" id="TIGR00586">
    <property type="entry name" value="mutt"/>
    <property type="match status" value="1"/>
</dbReference>
<dbReference type="GO" id="GO:0046872">
    <property type="term" value="F:metal ion binding"/>
    <property type="evidence" value="ECO:0007669"/>
    <property type="project" value="UniProtKB-KW"/>
</dbReference>
<dbReference type="InterPro" id="IPR036206">
    <property type="entry name" value="ThiamineP_synth_sf"/>
</dbReference>
<evidence type="ECO:0000256" key="16">
    <source>
        <dbReference type="ARBA" id="ARBA00042798"/>
    </source>
</evidence>
<evidence type="ECO:0000256" key="13">
    <source>
        <dbReference type="ARBA" id="ARBA00040794"/>
    </source>
</evidence>
<evidence type="ECO:0000256" key="1">
    <source>
        <dbReference type="ARBA" id="ARBA00001946"/>
    </source>
</evidence>
<keyword evidence="8 18" id="KW-0460">Magnesium</keyword>
<dbReference type="InterPro" id="IPR000086">
    <property type="entry name" value="NUDIX_hydrolase_dom"/>
</dbReference>
<dbReference type="FunFam" id="3.90.79.10:FF:000014">
    <property type="entry name" value="8-oxo-dGTP diphosphatase MutT"/>
    <property type="match status" value="1"/>
</dbReference>
<dbReference type="InterPro" id="IPR029119">
    <property type="entry name" value="MutY_C"/>
</dbReference>
<dbReference type="InterPro" id="IPR020084">
    <property type="entry name" value="NUDIX_hydrolase_CS"/>
</dbReference>
<evidence type="ECO:0000256" key="5">
    <source>
        <dbReference type="ARBA" id="ARBA00022723"/>
    </source>
</evidence>
<dbReference type="EC" id="3.6.1.55" evidence="12"/>
<feature type="domain" description="Nudix hydrolase" evidence="19">
    <location>
        <begin position="1"/>
        <end position="129"/>
    </location>
</feature>
<accession>A0AAQ1G9X2</accession>
<dbReference type="GO" id="GO:0044716">
    <property type="term" value="F:8-oxo-GDP phosphatase activity"/>
    <property type="evidence" value="ECO:0007669"/>
    <property type="project" value="TreeGrafter"/>
</dbReference>
<dbReference type="NCBIfam" id="NF006530">
    <property type="entry name" value="PRK08999.1"/>
    <property type="match status" value="1"/>
</dbReference>
<feature type="binding site" evidence="17">
    <location>
        <position position="28"/>
    </location>
    <ligand>
        <name>8-oxo-dGTP</name>
        <dbReference type="ChEBI" id="CHEBI:77896"/>
    </ligand>
</feature>
<dbReference type="GO" id="GO:0044715">
    <property type="term" value="F:8-oxo-dGDP phosphatase activity"/>
    <property type="evidence" value="ECO:0007669"/>
    <property type="project" value="TreeGrafter"/>
</dbReference>
<keyword evidence="3" id="KW-0515">Mutator protein</keyword>
<evidence type="ECO:0000256" key="11">
    <source>
        <dbReference type="ARBA" id="ARBA00036904"/>
    </source>
</evidence>
<evidence type="ECO:0000256" key="9">
    <source>
        <dbReference type="ARBA" id="ARBA00023204"/>
    </source>
</evidence>
<feature type="binding site" evidence="17">
    <location>
        <position position="23"/>
    </location>
    <ligand>
        <name>8-oxo-dGTP</name>
        <dbReference type="ChEBI" id="CHEBI:77896"/>
    </ligand>
</feature>
<dbReference type="RefSeq" id="WP_088277642.1">
    <property type="nucleotide sequence ID" value="NZ_FNVE01000016.1"/>
</dbReference>
<reference evidence="20 21" key="1">
    <citation type="submission" date="2016-10" db="EMBL/GenBank/DDBJ databases">
        <authorList>
            <person name="Varghese N."/>
            <person name="Submissions S."/>
        </authorList>
    </citation>
    <scope>NUCLEOTIDE SEQUENCE [LARGE SCALE GENOMIC DNA]</scope>
    <source>
        <strain evidence="20 21">CECT 8317</strain>
    </source>
</reference>
<dbReference type="PRINTS" id="PR00502">
    <property type="entry name" value="NUDIXFAMILY"/>
</dbReference>
<dbReference type="GO" id="GO:0035539">
    <property type="term" value="F:8-oxo-7,8-dihydrodeoxyguanosine triphosphate pyrophosphatase activity"/>
    <property type="evidence" value="ECO:0007669"/>
    <property type="project" value="UniProtKB-EC"/>
</dbReference>
<dbReference type="PROSITE" id="PS00893">
    <property type="entry name" value="NUDIX_BOX"/>
    <property type="match status" value="1"/>
</dbReference>
<evidence type="ECO:0000256" key="8">
    <source>
        <dbReference type="ARBA" id="ARBA00022842"/>
    </source>
</evidence>
<evidence type="ECO:0000256" key="7">
    <source>
        <dbReference type="ARBA" id="ARBA00022801"/>
    </source>
</evidence>
<organism evidence="20 21">
    <name type="scientific">Halopseudomonas aestusnigri</name>
    <dbReference type="NCBI Taxonomy" id="857252"/>
    <lineage>
        <taxon>Bacteria</taxon>
        <taxon>Pseudomonadati</taxon>
        <taxon>Pseudomonadota</taxon>
        <taxon>Gammaproteobacteria</taxon>
        <taxon>Pseudomonadales</taxon>
        <taxon>Pseudomonadaceae</taxon>
        <taxon>Halopseudomonas</taxon>
    </lineage>
</organism>
<comment type="similarity">
    <text evidence="2">Belongs to the Nudix hydrolase family.</text>
</comment>
<dbReference type="InterPro" id="IPR015797">
    <property type="entry name" value="NUDIX_hydrolase-like_dom_sf"/>
</dbReference>
<dbReference type="SUPFAM" id="SSF51391">
    <property type="entry name" value="Thiamin phosphate synthase"/>
    <property type="match status" value="1"/>
</dbReference>
<evidence type="ECO:0000256" key="14">
    <source>
        <dbReference type="ARBA" id="ARBA00041592"/>
    </source>
</evidence>
<evidence type="ECO:0000259" key="19">
    <source>
        <dbReference type="PROSITE" id="PS51462"/>
    </source>
</evidence>
<evidence type="ECO:0000256" key="17">
    <source>
        <dbReference type="PIRSR" id="PIRSR603561-1"/>
    </source>
</evidence>
<evidence type="ECO:0000256" key="4">
    <source>
        <dbReference type="ARBA" id="ARBA00022705"/>
    </source>
</evidence>
<comment type="cofactor">
    <cofactor evidence="1 18">
        <name>Mg(2+)</name>
        <dbReference type="ChEBI" id="CHEBI:18420"/>
    </cofactor>
</comment>
<comment type="catalytic activity">
    <reaction evidence="11">
        <text>8-oxo-GTP + H2O = 8-oxo-GMP + diphosphate + H(+)</text>
        <dbReference type="Rhea" id="RHEA:67616"/>
        <dbReference type="ChEBI" id="CHEBI:15377"/>
        <dbReference type="ChEBI" id="CHEBI:15378"/>
        <dbReference type="ChEBI" id="CHEBI:33019"/>
        <dbReference type="ChEBI" id="CHEBI:143553"/>
        <dbReference type="ChEBI" id="CHEBI:145694"/>
    </reaction>
</comment>
<dbReference type="AlphaFoldDB" id="A0AAQ1G9X2"/>
<evidence type="ECO:0000313" key="21">
    <source>
        <dbReference type="Proteomes" id="UP000243518"/>
    </source>
</evidence>
<dbReference type="EMBL" id="FNVE01000016">
    <property type="protein sequence ID" value="SEG69479.1"/>
    <property type="molecule type" value="Genomic_DNA"/>
</dbReference>
<dbReference type="InterPro" id="IPR020476">
    <property type="entry name" value="Nudix_hydrolase"/>
</dbReference>
<evidence type="ECO:0000256" key="10">
    <source>
        <dbReference type="ARBA" id="ARBA00035861"/>
    </source>
</evidence>
<dbReference type="InterPro" id="IPR003561">
    <property type="entry name" value="Mutator_MutT"/>
</dbReference>
<dbReference type="Proteomes" id="UP000243518">
    <property type="component" value="Unassembled WGS sequence"/>
</dbReference>
<dbReference type="PROSITE" id="PS51462">
    <property type="entry name" value="NUDIX"/>
    <property type="match status" value="1"/>
</dbReference>
<dbReference type="GO" id="GO:0008413">
    <property type="term" value="F:8-oxo-7,8-dihydroguanosine triphosphate pyrophosphatase activity"/>
    <property type="evidence" value="ECO:0007669"/>
    <property type="project" value="InterPro"/>
</dbReference>
<dbReference type="CDD" id="cd00564">
    <property type="entry name" value="TMP_TenI"/>
    <property type="match status" value="1"/>
</dbReference>
<comment type="caution">
    <text evidence="20">The sequence shown here is derived from an EMBL/GenBank/DDBJ whole genome shotgun (WGS) entry which is preliminary data.</text>
</comment>
<feature type="binding site" evidence="17">
    <location>
        <position position="119"/>
    </location>
    <ligand>
        <name>8-oxo-dGTP</name>
        <dbReference type="ChEBI" id="CHEBI:77896"/>
    </ligand>
</feature>
<dbReference type="InterPro" id="IPR013785">
    <property type="entry name" value="Aldolase_TIM"/>
</dbReference>
<proteinExistence type="inferred from homology"/>
<dbReference type="Gene3D" id="3.20.20.70">
    <property type="entry name" value="Aldolase class I"/>
    <property type="match status" value="1"/>
</dbReference>
<dbReference type="InterPro" id="IPR047127">
    <property type="entry name" value="MutT-like"/>
</dbReference>
<keyword evidence="6" id="KW-0227">DNA damage</keyword>
<dbReference type="PANTHER" id="PTHR47707">
    <property type="entry name" value="8-OXO-DGTP DIPHOSPHATASE"/>
    <property type="match status" value="1"/>
</dbReference>
<gene>
    <name evidence="20" type="ORF">SAMN05216586_1168</name>
</gene>
<evidence type="ECO:0000256" key="12">
    <source>
        <dbReference type="ARBA" id="ARBA00038905"/>
    </source>
</evidence>
<feature type="binding site" evidence="17">
    <location>
        <begin position="34"/>
        <end position="37"/>
    </location>
    <ligand>
        <name>8-oxo-dGTP</name>
        <dbReference type="ChEBI" id="CHEBI:77896"/>
    </ligand>
</feature>
<evidence type="ECO:0000256" key="15">
    <source>
        <dbReference type="ARBA" id="ARBA00041979"/>
    </source>
</evidence>
<keyword evidence="9" id="KW-0234">DNA repair</keyword>
<dbReference type="PANTHER" id="PTHR47707:SF1">
    <property type="entry name" value="NUDIX HYDROLASE FAMILY PROTEIN"/>
    <property type="match status" value="1"/>
</dbReference>
<feature type="binding site" evidence="18">
    <location>
        <position position="37"/>
    </location>
    <ligand>
        <name>Mg(2+)</name>
        <dbReference type="ChEBI" id="CHEBI:18420"/>
    </ligand>
</feature>
<dbReference type="CDD" id="cd03425">
    <property type="entry name" value="NUDIX_MutT_NudA_like"/>
    <property type="match status" value="1"/>
</dbReference>
<keyword evidence="21" id="KW-1185">Reference proteome</keyword>
<dbReference type="Pfam" id="PF14815">
    <property type="entry name" value="NUDIX_4"/>
    <property type="match status" value="1"/>
</dbReference>
<name>A0AAQ1G9X2_9GAMM</name>
<evidence type="ECO:0000256" key="18">
    <source>
        <dbReference type="PIRSR" id="PIRSR603561-2"/>
    </source>
</evidence>
<dbReference type="GO" id="GO:0009228">
    <property type="term" value="P:thiamine biosynthetic process"/>
    <property type="evidence" value="ECO:0007669"/>
    <property type="project" value="UniProtKB-KW"/>
</dbReference>
<keyword evidence="7" id="KW-0378">Hydrolase</keyword>
<dbReference type="InterPro" id="IPR022998">
    <property type="entry name" value="ThiamineP_synth_TenI"/>
</dbReference>
<evidence type="ECO:0000256" key="6">
    <source>
        <dbReference type="ARBA" id="ARBA00022763"/>
    </source>
</evidence>
<dbReference type="Gene3D" id="3.90.79.10">
    <property type="entry name" value="Nucleoside Triphosphate Pyrophosphohydrolase"/>
    <property type="match status" value="1"/>
</dbReference>
<keyword evidence="5 18" id="KW-0479">Metal-binding</keyword>
<dbReference type="Pfam" id="PF02581">
    <property type="entry name" value="TMP-TENI"/>
    <property type="match status" value="1"/>
</dbReference>
<comment type="catalytic activity">
    <reaction evidence="10">
        <text>8-oxo-dGTP + H2O = 8-oxo-dGMP + diphosphate + H(+)</text>
        <dbReference type="Rhea" id="RHEA:31575"/>
        <dbReference type="ChEBI" id="CHEBI:15377"/>
        <dbReference type="ChEBI" id="CHEBI:15378"/>
        <dbReference type="ChEBI" id="CHEBI:33019"/>
        <dbReference type="ChEBI" id="CHEBI:63224"/>
        <dbReference type="ChEBI" id="CHEBI:77896"/>
        <dbReference type="EC" id="3.6.1.55"/>
    </reaction>
</comment>
<evidence type="ECO:0000256" key="2">
    <source>
        <dbReference type="ARBA" id="ARBA00005582"/>
    </source>
</evidence>
<keyword evidence="4" id="KW-0235">DNA replication</keyword>
<evidence type="ECO:0000256" key="3">
    <source>
        <dbReference type="ARBA" id="ARBA00022457"/>
    </source>
</evidence>
<sequence length="315" mass="35077">MRRIHVMAAVIRDPQRRILIARRPDNAHQGGLWEFPGGKLEADETRLDGLRRELKEELGITVISARPLIDLQHDYTDKQIRLDVWEVSSFSGDAHGAEGQPVRWVTEQQLNDFSFPAANQPIVTAAQLPDRYLVTPDMDEPELLDRIGRAVAAGMRLIQLRQTQLDDAHYRALCEQVMARWGDQAIFMLKGDQAPVMEGAGWHLTAAQLRELAQQPTPVRPLSEHRWLAASCHNAEELQMAEALGVDFVTLSPVLPTQTHPDALPLGWEQAHALLTRCRLPAYLLGGLTLAELNTAHHAGAQGIAAIRGLWPSSQ</sequence>